<dbReference type="Pfam" id="PF13764">
    <property type="entry name" value="E3_UbLigase_R4"/>
    <property type="match status" value="1"/>
</dbReference>
<reference evidence="2" key="2">
    <citation type="submission" date="2023-05" db="EMBL/GenBank/DDBJ databases">
        <authorList>
            <person name="Schelkunov M.I."/>
        </authorList>
    </citation>
    <scope>NUCLEOTIDE SEQUENCE</scope>
    <source>
        <strain evidence="2">Hsosn_3</strain>
        <tissue evidence="2">Leaf</tissue>
    </source>
</reference>
<dbReference type="AlphaFoldDB" id="A0AAD8MGZ8"/>
<reference evidence="2" key="1">
    <citation type="submission" date="2023-02" db="EMBL/GenBank/DDBJ databases">
        <title>Genome of toxic invasive species Heracleum sosnowskyi carries increased number of genes despite the absence of recent whole-genome duplications.</title>
        <authorList>
            <person name="Schelkunov M."/>
            <person name="Shtratnikova V."/>
            <person name="Makarenko M."/>
            <person name="Klepikova A."/>
            <person name="Omelchenko D."/>
            <person name="Novikova G."/>
            <person name="Obukhova E."/>
            <person name="Bogdanov V."/>
            <person name="Penin A."/>
            <person name="Logacheva M."/>
        </authorList>
    </citation>
    <scope>NUCLEOTIDE SEQUENCE</scope>
    <source>
        <strain evidence="2">Hsosn_3</strain>
        <tissue evidence="2">Leaf</tissue>
    </source>
</reference>
<evidence type="ECO:0000313" key="2">
    <source>
        <dbReference type="EMBL" id="KAK1372527.1"/>
    </source>
</evidence>
<feature type="domain" description="E3 ubiquitin ligase UBR4 C-terminal" evidence="1">
    <location>
        <begin position="14"/>
        <end position="77"/>
    </location>
</feature>
<dbReference type="InterPro" id="IPR045189">
    <property type="entry name" value="UBR4-like"/>
</dbReference>
<dbReference type="GO" id="GO:0009506">
    <property type="term" value="C:plasmodesma"/>
    <property type="evidence" value="ECO:0007669"/>
    <property type="project" value="TreeGrafter"/>
</dbReference>
<proteinExistence type="predicted"/>
<organism evidence="2 3">
    <name type="scientific">Heracleum sosnowskyi</name>
    <dbReference type="NCBI Taxonomy" id="360622"/>
    <lineage>
        <taxon>Eukaryota</taxon>
        <taxon>Viridiplantae</taxon>
        <taxon>Streptophyta</taxon>
        <taxon>Embryophyta</taxon>
        <taxon>Tracheophyta</taxon>
        <taxon>Spermatophyta</taxon>
        <taxon>Magnoliopsida</taxon>
        <taxon>eudicotyledons</taxon>
        <taxon>Gunneridae</taxon>
        <taxon>Pentapetalae</taxon>
        <taxon>asterids</taxon>
        <taxon>campanulids</taxon>
        <taxon>Apiales</taxon>
        <taxon>Apiaceae</taxon>
        <taxon>Apioideae</taxon>
        <taxon>apioid superclade</taxon>
        <taxon>Tordylieae</taxon>
        <taxon>Tordyliinae</taxon>
        <taxon>Heracleum</taxon>
    </lineage>
</organism>
<dbReference type="GO" id="GO:0005829">
    <property type="term" value="C:cytosol"/>
    <property type="evidence" value="ECO:0007669"/>
    <property type="project" value="TreeGrafter"/>
</dbReference>
<evidence type="ECO:0000259" key="1">
    <source>
        <dbReference type="Pfam" id="PF13764"/>
    </source>
</evidence>
<dbReference type="EMBL" id="JAUIZM010000007">
    <property type="protein sequence ID" value="KAK1372527.1"/>
    <property type="molecule type" value="Genomic_DNA"/>
</dbReference>
<name>A0AAD8MGZ8_9APIA</name>
<dbReference type="GO" id="GO:0009926">
    <property type="term" value="P:auxin polar transport"/>
    <property type="evidence" value="ECO:0007669"/>
    <property type="project" value="TreeGrafter"/>
</dbReference>
<dbReference type="PANTHER" id="PTHR21725">
    <property type="entry name" value="E3 UBIQUITIN-PROTEIN LIGASE UBR4"/>
    <property type="match status" value="1"/>
</dbReference>
<protein>
    <recommendedName>
        <fullName evidence="1">E3 ubiquitin ligase UBR4 C-terminal domain-containing protein</fullName>
    </recommendedName>
</protein>
<sequence length="110" mass="12689">MDREQSTGVALKRDDLKSNQNQLMVVCNLLMYCCTIRKNRGSLLRLGALGLLLEMARRAFSVDVMETAEGVLLIVEFNLYVTYGERAAMETLVQYFDLYLQNWSEFARHD</sequence>
<comment type="caution">
    <text evidence="2">The sequence shown here is derived from an EMBL/GenBank/DDBJ whole genome shotgun (WGS) entry which is preliminary data.</text>
</comment>
<keyword evidence="3" id="KW-1185">Reference proteome</keyword>
<dbReference type="Proteomes" id="UP001237642">
    <property type="component" value="Unassembled WGS sequence"/>
</dbReference>
<dbReference type="InterPro" id="IPR025704">
    <property type="entry name" value="E3_Ub_ligase_UBR4_C"/>
</dbReference>
<dbReference type="PANTHER" id="PTHR21725:SF1">
    <property type="entry name" value="E3 UBIQUITIN-PROTEIN LIGASE UBR4"/>
    <property type="match status" value="1"/>
</dbReference>
<evidence type="ECO:0000313" key="3">
    <source>
        <dbReference type="Proteomes" id="UP001237642"/>
    </source>
</evidence>
<gene>
    <name evidence="2" type="ORF">POM88_028720</name>
</gene>
<accession>A0AAD8MGZ8</accession>